<dbReference type="PANTHER" id="PTHR14741">
    <property type="entry name" value="S-ADENOSYLMETHIONINE-DEPENDENT METHYLTRANSFERASE RELATED"/>
    <property type="match status" value="1"/>
</dbReference>
<dbReference type="Gene3D" id="3.40.50.150">
    <property type="entry name" value="Vaccinia Virus protein VP39"/>
    <property type="match status" value="1"/>
</dbReference>
<comment type="similarity">
    <text evidence="2">Belongs to the methyltransferase superfamily. Trimethylguanosine synthase family.</text>
</comment>
<comment type="catalytic activity">
    <reaction evidence="6">
        <text>a 5'-end (N(7)-methyl 5'-triphosphoguanosine)-ribonucleoside in snRNA + S-adenosyl-L-methionine = a 5'-end (N(2),N(7)-dimethyl 5'-triphosphoguanosine)-ribonucleoside in snRNA + S-adenosyl-L-homocysteine + H(+)</text>
        <dbReference type="Rhea" id="RHEA:78471"/>
        <dbReference type="Rhea" id="RHEA-COMP:19085"/>
        <dbReference type="Rhea" id="RHEA-COMP:19087"/>
        <dbReference type="ChEBI" id="CHEBI:15378"/>
        <dbReference type="ChEBI" id="CHEBI:57856"/>
        <dbReference type="ChEBI" id="CHEBI:59789"/>
        <dbReference type="ChEBI" id="CHEBI:156461"/>
        <dbReference type="ChEBI" id="CHEBI:172880"/>
    </reaction>
    <physiologicalReaction direction="left-to-right" evidence="6">
        <dbReference type="Rhea" id="RHEA:78472"/>
    </physiologicalReaction>
</comment>
<dbReference type="SUPFAM" id="SSF53335">
    <property type="entry name" value="S-adenosyl-L-methionine-dependent methyltransferases"/>
    <property type="match status" value="1"/>
</dbReference>
<dbReference type="GO" id="GO:0071164">
    <property type="term" value="F:RNA cap trimethylguanosine synthase activity"/>
    <property type="evidence" value="ECO:0007669"/>
    <property type="project" value="TreeGrafter"/>
</dbReference>
<reference evidence="9" key="1">
    <citation type="submission" date="2020-11" db="EMBL/GenBank/DDBJ databases">
        <title>Adaptations for nitrogen fixation in a non-lichenized fungal sporocarp promotes dispersal by wood-feeding termites.</title>
        <authorList>
            <consortium name="DOE Joint Genome Institute"/>
            <person name="Koch R.A."/>
            <person name="Yoon G."/>
            <person name="Arayal U."/>
            <person name="Lail K."/>
            <person name="Amirebrahimi M."/>
            <person name="Labutti K."/>
            <person name="Lipzen A."/>
            <person name="Riley R."/>
            <person name="Barry K."/>
            <person name="Henrissat B."/>
            <person name="Grigoriev I.V."/>
            <person name="Herr J.R."/>
            <person name="Aime M.C."/>
        </authorList>
    </citation>
    <scope>NUCLEOTIDE SEQUENCE</scope>
    <source>
        <strain evidence="9">MCA 3950</strain>
    </source>
</reference>
<comment type="catalytic activity">
    <reaction evidence="5">
        <text>a 5'-end (N(2),N(7)-dimethyl 5'-triphosphoguanosine)-ribonucleoside in snRNA + S-adenosyl-L-methionine = a 5'-end (N(2),N(2),N(7)-trimethyl 5'-triphosphoguanosine)-ribonucleoside in snRNA + S-adenosyl-L-homocysteine + H(+)</text>
        <dbReference type="Rhea" id="RHEA:78479"/>
        <dbReference type="Rhea" id="RHEA-COMP:19087"/>
        <dbReference type="Rhea" id="RHEA-COMP:19089"/>
        <dbReference type="ChEBI" id="CHEBI:15378"/>
        <dbReference type="ChEBI" id="CHEBI:57856"/>
        <dbReference type="ChEBI" id="CHEBI:59789"/>
        <dbReference type="ChEBI" id="CHEBI:167623"/>
        <dbReference type="ChEBI" id="CHEBI:172880"/>
    </reaction>
    <physiologicalReaction direction="left-to-right" evidence="5">
        <dbReference type="Rhea" id="RHEA:78480"/>
    </physiologicalReaction>
</comment>
<feature type="compositionally biased region" description="Polar residues" evidence="8">
    <location>
        <begin position="28"/>
        <end position="43"/>
    </location>
</feature>
<dbReference type="GO" id="GO:0005634">
    <property type="term" value="C:nucleus"/>
    <property type="evidence" value="ECO:0007669"/>
    <property type="project" value="TreeGrafter"/>
</dbReference>
<evidence type="ECO:0000256" key="4">
    <source>
        <dbReference type="ARBA" id="ARBA00048740"/>
    </source>
</evidence>
<evidence type="ECO:0000313" key="10">
    <source>
        <dbReference type="Proteomes" id="UP000812287"/>
    </source>
</evidence>
<comment type="caution">
    <text evidence="9">The sequence shown here is derived from an EMBL/GenBank/DDBJ whole genome shotgun (WGS) entry which is preliminary data.</text>
</comment>
<evidence type="ECO:0000313" key="9">
    <source>
        <dbReference type="EMBL" id="KAG7451331.1"/>
    </source>
</evidence>
<evidence type="ECO:0000256" key="8">
    <source>
        <dbReference type="SAM" id="MobiDB-lite"/>
    </source>
</evidence>
<name>A0A9P7W4U4_9AGAR</name>
<dbReference type="EMBL" id="MU250525">
    <property type="protein sequence ID" value="KAG7451331.1"/>
    <property type="molecule type" value="Genomic_DNA"/>
</dbReference>
<dbReference type="InterPro" id="IPR019012">
    <property type="entry name" value="RNA_cap_Gua-N2-MeTrfase"/>
</dbReference>
<comment type="catalytic activity">
    <reaction evidence="3">
        <text>a 5'-end (N(2),N(7)-dimethyl 5'-triphosphoguanosine)-ribonucleoside in snoRNA + S-adenosyl-L-methionine = a 5'-end (N(2),N(2),N(7)-trimethyl 5'-triphosphoguanosine)-ribonucleoside in snoRNA + S-adenosyl-L-homocysteine + H(+)</text>
        <dbReference type="Rhea" id="RHEA:78507"/>
        <dbReference type="Rhea" id="RHEA-COMP:19088"/>
        <dbReference type="Rhea" id="RHEA-COMP:19090"/>
        <dbReference type="ChEBI" id="CHEBI:15378"/>
        <dbReference type="ChEBI" id="CHEBI:57856"/>
        <dbReference type="ChEBI" id="CHEBI:59789"/>
        <dbReference type="ChEBI" id="CHEBI:167623"/>
        <dbReference type="ChEBI" id="CHEBI:172880"/>
    </reaction>
    <physiologicalReaction direction="left-to-right" evidence="3">
        <dbReference type="Rhea" id="RHEA:78508"/>
    </physiologicalReaction>
</comment>
<keyword evidence="9" id="KW-0489">Methyltransferase</keyword>
<organism evidence="9 10">
    <name type="scientific">Guyanagaster necrorhizus</name>
    <dbReference type="NCBI Taxonomy" id="856835"/>
    <lineage>
        <taxon>Eukaryota</taxon>
        <taxon>Fungi</taxon>
        <taxon>Dikarya</taxon>
        <taxon>Basidiomycota</taxon>
        <taxon>Agaricomycotina</taxon>
        <taxon>Agaricomycetes</taxon>
        <taxon>Agaricomycetidae</taxon>
        <taxon>Agaricales</taxon>
        <taxon>Marasmiineae</taxon>
        <taxon>Physalacriaceae</taxon>
        <taxon>Guyanagaster</taxon>
    </lineage>
</organism>
<accession>A0A9P7W4U4</accession>
<evidence type="ECO:0000256" key="2">
    <source>
        <dbReference type="ARBA" id="ARBA00025783"/>
    </source>
</evidence>
<dbReference type="Proteomes" id="UP000812287">
    <property type="component" value="Unassembled WGS sequence"/>
</dbReference>
<evidence type="ECO:0000256" key="7">
    <source>
        <dbReference type="ARBA" id="ARBA00049790"/>
    </source>
</evidence>
<dbReference type="CDD" id="cd02440">
    <property type="entry name" value="AdoMet_MTases"/>
    <property type="match status" value="1"/>
</dbReference>
<dbReference type="Pfam" id="PF09445">
    <property type="entry name" value="Methyltransf_15"/>
    <property type="match status" value="2"/>
</dbReference>
<dbReference type="GeneID" id="66100693"/>
<evidence type="ECO:0000256" key="3">
    <source>
        <dbReference type="ARBA" id="ARBA00047418"/>
    </source>
</evidence>
<gene>
    <name evidence="9" type="ORF">BT62DRAFT_1039163</name>
</gene>
<evidence type="ECO:0000256" key="1">
    <source>
        <dbReference type="ARBA" id="ARBA00018517"/>
    </source>
</evidence>
<dbReference type="RefSeq" id="XP_043044831.1">
    <property type="nucleotide sequence ID" value="XM_043178403.1"/>
</dbReference>
<dbReference type="OrthoDB" id="194443at2759"/>
<dbReference type="PANTHER" id="PTHR14741:SF32">
    <property type="entry name" value="TRIMETHYLGUANOSINE SYNTHASE"/>
    <property type="match status" value="1"/>
</dbReference>
<feature type="region of interest" description="Disordered" evidence="8">
    <location>
        <begin position="28"/>
        <end position="64"/>
    </location>
</feature>
<protein>
    <recommendedName>
        <fullName evidence="1">Trimethylguanosine synthase</fullName>
    </recommendedName>
    <alternativeName>
        <fullName evidence="7">Cap-specific guanine-N(2) methyltransferase</fullName>
    </alternativeName>
</protein>
<dbReference type="FunFam" id="3.40.50.150:FF:000432">
    <property type="entry name" value="Unplaced genomic scaffold supercont2.10, whole genome shotgun sequence"/>
    <property type="match status" value="1"/>
</dbReference>
<comment type="catalytic activity">
    <reaction evidence="4">
        <text>a 5'-end (N(7)-methyl 5'-triphosphoguanosine)-ribonucleoside in snoRNA + S-adenosyl-L-methionine = a 5'-end (N(2),N(7)-dimethyl 5'-triphosphoguanosine)-ribonucleoside in snoRNA + S-adenosyl-L-homocysteine + H(+)</text>
        <dbReference type="Rhea" id="RHEA:78475"/>
        <dbReference type="Rhea" id="RHEA-COMP:19086"/>
        <dbReference type="Rhea" id="RHEA-COMP:19088"/>
        <dbReference type="ChEBI" id="CHEBI:15378"/>
        <dbReference type="ChEBI" id="CHEBI:57856"/>
        <dbReference type="ChEBI" id="CHEBI:59789"/>
        <dbReference type="ChEBI" id="CHEBI:156461"/>
        <dbReference type="ChEBI" id="CHEBI:172880"/>
    </reaction>
    <physiologicalReaction direction="left-to-right" evidence="4">
        <dbReference type="Rhea" id="RHEA:78476"/>
    </physiologicalReaction>
</comment>
<evidence type="ECO:0000256" key="6">
    <source>
        <dbReference type="ARBA" id="ARBA00049075"/>
    </source>
</evidence>
<keyword evidence="10" id="KW-1185">Reference proteome</keyword>
<dbReference type="InterPro" id="IPR029063">
    <property type="entry name" value="SAM-dependent_MTases_sf"/>
</dbReference>
<dbReference type="AlphaFoldDB" id="A0A9P7W4U4"/>
<evidence type="ECO:0000256" key="5">
    <source>
        <dbReference type="ARBA" id="ARBA00048763"/>
    </source>
</evidence>
<keyword evidence="9" id="KW-0808">Transferase</keyword>
<sequence>MGKTRKRSAPFTGFSRFLQASFDQSSTQVNALPTPACSGSSNDAEVEVETTEPPPKKYKPNQGPAIVTPKVSQQNDFGPHWVDKYDATGLVEHYTDPSQVPEHLKKYFSQRTRFFSLYSTPPGCLLDEEGWYSVTPELIADQIAERCRCDTILDAFCGVGGNAIAFAKICQRVIALDISPARLALARHNAQIYGVADNIEFILSDYLSFANSCLSFRERSAHRTIDVVFLSPPWGGPSYLAGTPSPIKVDGASQDQPTEYPSYSLASIQPVHGADLFRLTRQITPNVAYYLPRNTDVEELGALLDDSAQTKEHIEVEEEWMGSKLKALTCYFGGLVEGQGELHETLPELQLSVLKADNSVLNFIVILQTDFLDTLTDSFTLIMSSQCMMAAMALEYEASTSLAFGRLLKDLYKFRQNGDITMTLSPHQFRRLEVANDYEAYAMWQADRQRSRSLCFKIYKYPEIDVPKRILSGAYCDKAQL</sequence>
<proteinExistence type="inferred from homology"/>